<dbReference type="AlphaFoldDB" id="A0A523UX88"/>
<feature type="domain" description="DUF4872" evidence="2">
    <location>
        <begin position="204"/>
        <end position="376"/>
    </location>
</feature>
<evidence type="ECO:0000313" key="4">
    <source>
        <dbReference type="Proteomes" id="UP000315525"/>
    </source>
</evidence>
<reference evidence="3 4" key="1">
    <citation type="submission" date="2019-03" db="EMBL/GenBank/DDBJ databases">
        <title>Metabolic potential of uncultured bacteria and archaea associated with petroleum seepage in deep-sea sediments.</title>
        <authorList>
            <person name="Dong X."/>
            <person name="Hubert C."/>
        </authorList>
    </citation>
    <scope>NUCLEOTIDE SEQUENCE [LARGE SCALE GENOMIC DNA]</scope>
    <source>
        <strain evidence="3">E44_bin18</strain>
    </source>
</reference>
<dbReference type="Proteomes" id="UP000315525">
    <property type="component" value="Unassembled WGS sequence"/>
</dbReference>
<name>A0A523UX88_UNCT6</name>
<dbReference type="InterPro" id="IPR032369">
    <property type="entry name" value="DUF4872"/>
</dbReference>
<sequence>MLVFYSDLSWPEVQDKVCCTHSPDLPGSRFPNGFWHKFHIKTGVCQMNILKGFQNLIGEHCATTALRQVFACTGIRLSEEMLLGLGEGIGFSHRKEKGSKFPLMSMRGAGLLEFEANVCKRLGIKMRAVKVKAKNQAEKDLLRMVEKGDPAYIYVDMKHLPYARGKIVCHIGTHSVVVAGVDAITKTVIVADKHGALQDVSLVSLAEARYSAWSPSQHDNTMLKFTYPKTLSPIASAIESAAAEAARCMLSSRDKNSGVRGIRFFAERILSWPDEFGAKDAAAAFRNVSVLIDESETGGGGFRKMYGRFLGEASRMLKDEELSALAASVTGLGRKWSTAASKLREVKPKGMEDKVSSISKKISEIADSEEAVWERLKKIFE</sequence>
<dbReference type="Pfam" id="PF14399">
    <property type="entry name" value="BtrH_N"/>
    <property type="match status" value="1"/>
</dbReference>
<protein>
    <submittedName>
        <fullName evidence="3">DUF4872 domain-containing protein</fullName>
    </submittedName>
</protein>
<evidence type="ECO:0000259" key="2">
    <source>
        <dbReference type="Pfam" id="PF16169"/>
    </source>
</evidence>
<gene>
    <name evidence="3" type="ORF">E3J62_02320</name>
</gene>
<dbReference type="EMBL" id="SOJN01000031">
    <property type="protein sequence ID" value="TET47137.1"/>
    <property type="molecule type" value="Genomic_DNA"/>
</dbReference>
<comment type="caution">
    <text evidence="3">The sequence shown here is derived from an EMBL/GenBank/DDBJ whole genome shotgun (WGS) entry which is preliminary data.</text>
</comment>
<dbReference type="Pfam" id="PF16169">
    <property type="entry name" value="DUF4872"/>
    <property type="match status" value="1"/>
</dbReference>
<evidence type="ECO:0000313" key="3">
    <source>
        <dbReference type="EMBL" id="TET47137.1"/>
    </source>
</evidence>
<organism evidence="3 4">
    <name type="scientific">candidate division TA06 bacterium</name>
    <dbReference type="NCBI Taxonomy" id="2250710"/>
    <lineage>
        <taxon>Bacteria</taxon>
        <taxon>Bacteria division TA06</taxon>
    </lineage>
</organism>
<proteinExistence type="predicted"/>
<accession>A0A523UX88</accession>
<feature type="domain" description="Butirosin biosynthesis protein H N-terminal" evidence="1">
    <location>
        <begin position="60"/>
        <end position="193"/>
    </location>
</feature>
<dbReference type="InterPro" id="IPR026935">
    <property type="entry name" value="BtrH_N"/>
</dbReference>
<evidence type="ECO:0000259" key="1">
    <source>
        <dbReference type="Pfam" id="PF14399"/>
    </source>
</evidence>